<reference evidence="5" key="1">
    <citation type="book" date="2010" name="EXTREMOPHILES" publisher="0:0-0">
        <title>Complete genome sequences of ten hyperthermophilic archaea reveal their metabolic capabilities and possible ecological roles.</title>
        <editorList>
            <person name="?"/>
        </editorList>
        <authorList>
            <person name="Ravin N.V."/>
            <person name="Mardanov A.V."/>
            <person name="Bonch-Osmolovskaya E.A."/>
            <person name="Skryabin K.G."/>
        </authorList>
    </citation>
    <scope>NUCLEOTIDE SEQUENCE [LARGE SCALE GENOMIC DNA]</scope>
    <source>
        <strain evidence="5">1505</strain>
    </source>
</reference>
<feature type="domain" description="Phosphoribosyltransferase" evidence="3">
    <location>
        <begin position="104"/>
        <end position="219"/>
    </location>
</feature>
<dbReference type="GeneID" id="25405875"/>
<organism evidence="4 5">
    <name type="scientific">Thermofilum adornatum 1505</name>
    <dbReference type="NCBI Taxonomy" id="697581"/>
    <lineage>
        <taxon>Archaea</taxon>
        <taxon>Thermoproteota</taxon>
        <taxon>Thermoprotei</taxon>
        <taxon>Thermofilales</taxon>
        <taxon>Thermofilaceae</taxon>
        <taxon>Thermofilum</taxon>
    </lineage>
</organism>
<evidence type="ECO:0000259" key="3">
    <source>
        <dbReference type="Pfam" id="PF00156"/>
    </source>
</evidence>
<dbReference type="Pfam" id="PF00156">
    <property type="entry name" value="Pribosyltran"/>
    <property type="match status" value="1"/>
</dbReference>
<evidence type="ECO:0000256" key="1">
    <source>
        <dbReference type="ARBA" id="ARBA00022679"/>
    </source>
</evidence>
<evidence type="ECO:0000313" key="5">
    <source>
        <dbReference type="Proteomes" id="UP000266720"/>
    </source>
</evidence>
<dbReference type="AlphaFoldDB" id="A0A3G1A4L9"/>
<dbReference type="GO" id="GO:0006166">
    <property type="term" value="P:purine ribonucleoside salvage"/>
    <property type="evidence" value="ECO:0007669"/>
    <property type="project" value="UniProtKB-KW"/>
</dbReference>
<dbReference type="RefSeq" id="WP_020962991.1">
    <property type="nucleotide sequence ID" value="NZ_CP007493.1"/>
</dbReference>
<evidence type="ECO:0000313" key="4">
    <source>
        <dbReference type="EMBL" id="AJB41490.1"/>
    </source>
</evidence>
<dbReference type="Gene3D" id="3.40.50.2020">
    <property type="match status" value="1"/>
</dbReference>
<accession>A0A3G1A4L9</accession>
<dbReference type="InterPro" id="IPR029057">
    <property type="entry name" value="PRTase-like"/>
</dbReference>
<dbReference type="KEGG" id="tcb:TCARB_0418"/>
<evidence type="ECO:0000256" key="2">
    <source>
        <dbReference type="ARBA" id="ARBA00022726"/>
    </source>
</evidence>
<gene>
    <name evidence="4" type="ORF">TCARB_0418</name>
</gene>
<keyword evidence="2" id="KW-0660">Purine salvage</keyword>
<name>A0A3G1A4L9_9CREN</name>
<dbReference type="PANTHER" id="PTHR43864">
    <property type="entry name" value="HYPOXANTHINE/GUANINE PHOSPHORIBOSYLTRANSFERASE"/>
    <property type="match status" value="1"/>
</dbReference>
<dbReference type="GO" id="GO:0016740">
    <property type="term" value="F:transferase activity"/>
    <property type="evidence" value="ECO:0007669"/>
    <property type="project" value="UniProtKB-KW"/>
</dbReference>
<keyword evidence="1" id="KW-0808">Transferase</keyword>
<dbReference type="CDD" id="cd06223">
    <property type="entry name" value="PRTases_typeI"/>
    <property type="match status" value="1"/>
</dbReference>
<dbReference type="InterPro" id="IPR050118">
    <property type="entry name" value="Pur/Pyrimidine_PRTase"/>
</dbReference>
<proteinExistence type="predicted"/>
<sequence length="243" mass="27139">MITRSEAAIPQILAWRALKTLSKHFELGYLYEILAENKIRISQPELKRYIVGTVLPPQLKAVHIIQALRSENVFAQVVQNKLKIDENGVVNVAELAYDEDVLTVAMAEAYLSFFRSVDVVLTAAVNGIPLASLLAWVLDAKLAVARRERESQSIKYLSAQIFQTDPPSIVHIYLPANHIPKNSRVLIADDLLRSGRTLKALLNIVRDADAYTVGVFAIVSLSNAWRSLLSEEVKSRVLLNIQQ</sequence>
<dbReference type="STRING" id="697581.TCARB_0418"/>
<dbReference type="EMBL" id="CP007493">
    <property type="protein sequence ID" value="AJB41490.1"/>
    <property type="molecule type" value="Genomic_DNA"/>
</dbReference>
<dbReference type="SUPFAM" id="SSF53271">
    <property type="entry name" value="PRTase-like"/>
    <property type="match status" value="1"/>
</dbReference>
<dbReference type="InterPro" id="IPR000836">
    <property type="entry name" value="PRTase_dom"/>
</dbReference>
<dbReference type="Proteomes" id="UP000266720">
    <property type="component" value="Chromosome"/>
</dbReference>
<protein>
    <recommendedName>
        <fullName evidence="3">Phosphoribosyltransferase domain-containing protein</fullName>
    </recommendedName>
</protein>
<dbReference type="GeneID" id="16573990"/>
<dbReference type="PANTHER" id="PTHR43864:SF1">
    <property type="entry name" value="XANTHINE PHOSPHORIBOSYLTRANSFERASE"/>
    <property type="match status" value="1"/>
</dbReference>